<gene>
    <name evidence="1" type="ORF">TAE01_03300</name>
</gene>
<protein>
    <submittedName>
        <fullName evidence="1">Uncharacterized protein</fullName>
    </submittedName>
</protein>
<dbReference type="EMBL" id="BJYX01000001">
    <property type="protein sequence ID" value="GEO28520.1"/>
    <property type="molecule type" value="Genomic_DNA"/>
</dbReference>
<proteinExistence type="predicted"/>
<keyword evidence="2" id="KW-1185">Reference proteome</keyword>
<dbReference type="RefSeq" id="WP_186814995.1">
    <property type="nucleotide sequence ID" value="NZ_BAAARO010000025.1"/>
</dbReference>
<reference evidence="1 2" key="1">
    <citation type="submission" date="2019-07" db="EMBL/GenBank/DDBJ databases">
        <title>Whole genome shotgun sequence of Terrabacter aerolatus NBRC 106305.</title>
        <authorList>
            <person name="Hosoyama A."/>
            <person name="Uohara A."/>
            <person name="Ohji S."/>
            <person name="Ichikawa N."/>
        </authorList>
    </citation>
    <scope>NUCLEOTIDE SEQUENCE [LARGE SCALE GENOMIC DNA]</scope>
    <source>
        <strain evidence="1 2">NBRC 106305</strain>
    </source>
</reference>
<organism evidence="1 2">
    <name type="scientific">Terrabacter aerolatus</name>
    <dbReference type="NCBI Taxonomy" id="422442"/>
    <lineage>
        <taxon>Bacteria</taxon>
        <taxon>Bacillati</taxon>
        <taxon>Actinomycetota</taxon>
        <taxon>Actinomycetes</taxon>
        <taxon>Micrococcales</taxon>
        <taxon>Intrasporangiaceae</taxon>
        <taxon>Terrabacter</taxon>
    </lineage>
</organism>
<evidence type="ECO:0000313" key="1">
    <source>
        <dbReference type="EMBL" id="GEO28520.1"/>
    </source>
</evidence>
<dbReference type="Proteomes" id="UP000321534">
    <property type="component" value="Unassembled WGS sequence"/>
</dbReference>
<sequence length="46" mass="5544">MARRNLWCLVLGHRYRRQKLRGRTILTCKRCGDVDVVDHDMRGLQF</sequence>
<accession>A0A512CWZ0</accession>
<comment type="caution">
    <text evidence="1">The sequence shown here is derived from an EMBL/GenBank/DDBJ whole genome shotgun (WGS) entry which is preliminary data.</text>
</comment>
<name>A0A512CWZ0_9MICO</name>
<dbReference type="AlphaFoldDB" id="A0A512CWZ0"/>
<evidence type="ECO:0000313" key="2">
    <source>
        <dbReference type="Proteomes" id="UP000321534"/>
    </source>
</evidence>